<evidence type="ECO:0000313" key="3">
    <source>
        <dbReference type="Proteomes" id="UP000815325"/>
    </source>
</evidence>
<feature type="compositionally biased region" description="Basic and acidic residues" evidence="1">
    <location>
        <begin position="231"/>
        <end position="244"/>
    </location>
</feature>
<dbReference type="EMBL" id="MU069496">
    <property type="protein sequence ID" value="KAF5841067.1"/>
    <property type="molecule type" value="Genomic_DNA"/>
</dbReference>
<gene>
    <name evidence="2" type="ORF">DUNSADRAFT_14625</name>
</gene>
<feature type="non-terminal residue" evidence="2">
    <location>
        <position position="407"/>
    </location>
</feature>
<keyword evidence="3" id="KW-1185">Reference proteome</keyword>
<name>A0ABQ7H2I6_DUNSA</name>
<proteinExistence type="predicted"/>
<feature type="compositionally biased region" description="Gly residues" evidence="1">
    <location>
        <begin position="167"/>
        <end position="176"/>
    </location>
</feature>
<comment type="caution">
    <text evidence="2">The sequence shown here is derived from an EMBL/GenBank/DDBJ whole genome shotgun (WGS) entry which is preliminary data.</text>
</comment>
<protein>
    <submittedName>
        <fullName evidence="2">Uncharacterized protein</fullName>
    </submittedName>
</protein>
<sequence length="407" mass="45065">MHPLLPHSHLARDDRLNLTPLNEFGGCTVFFYYACLQPKTFRLLLLASLLVRTSEVHNLTPCFFCKICQRQMPSPNGVFWCLCLECECNHRPYGVSLPASRVPRVSRATFSQHCRLWASVKPEWQLGTRYLRQCVIPEVDSLTHYPVPPLTGLCAIGAQGAGVNGVHGAEGSGGVHGQAQASGAPQPDEQHAGPACRAAHHMHEQASRPSCSPSSEYSGHDGQGGSGCSSRDGDGECLHDRMEEDGYTSSSDDDVLGGVSPEEMEEIESLQPGHDGSVAVRRAEFEAYEMPTLQEDQQCWLREYLMHWLHTYAAHGITQAGVTHVLRGEKAPVGGRAMWQRSALPSSFKSMLNALKQLGTGIEQFTFNYDMCRCGFLYRGRYKDATQCPVQGCGKKKEQARRFKYRC</sequence>
<reference evidence="2" key="1">
    <citation type="submission" date="2017-08" db="EMBL/GenBank/DDBJ databases">
        <authorList>
            <person name="Polle J.E."/>
            <person name="Barry K."/>
            <person name="Cushman J."/>
            <person name="Schmutz J."/>
            <person name="Tran D."/>
            <person name="Hathwaick L.T."/>
            <person name="Yim W.C."/>
            <person name="Jenkins J."/>
            <person name="Mckie-Krisberg Z.M."/>
            <person name="Prochnik S."/>
            <person name="Lindquist E."/>
            <person name="Dockter R.B."/>
            <person name="Adam C."/>
            <person name="Molina H."/>
            <person name="Bunkerborg J."/>
            <person name="Jin E."/>
            <person name="Buchheim M."/>
            <person name="Magnuson J."/>
        </authorList>
    </citation>
    <scope>NUCLEOTIDE SEQUENCE</scope>
    <source>
        <strain evidence="2">CCAP 19/18</strain>
    </source>
</reference>
<evidence type="ECO:0000313" key="2">
    <source>
        <dbReference type="EMBL" id="KAF5841067.1"/>
    </source>
</evidence>
<evidence type="ECO:0000256" key="1">
    <source>
        <dbReference type="SAM" id="MobiDB-lite"/>
    </source>
</evidence>
<accession>A0ABQ7H2I6</accession>
<feature type="compositionally biased region" description="Acidic residues" evidence="1">
    <location>
        <begin position="245"/>
        <end position="255"/>
    </location>
</feature>
<organism evidence="2 3">
    <name type="scientific">Dunaliella salina</name>
    <name type="common">Green alga</name>
    <name type="synonym">Protococcus salinus</name>
    <dbReference type="NCBI Taxonomy" id="3046"/>
    <lineage>
        <taxon>Eukaryota</taxon>
        <taxon>Viridiplantae</taxon>
        <taxon>Chlorophyta</taxon>
        <taxon>core chlorophytes</taxon>
        <taxon>Chlorophyceae</taxon>
        <taxon>CS clade</taxon>
        <taxon>Chlamydomonadales</taxon>
        <taxon>Dunaliellaceae</taxon>
        <taxon>Dunaliella</taxon>
    </lineage>
</organism>
<dbReference type="Proteomes" id="UP000815325">
    <property type="component" value="Unassembled WGS sequence"/>
</dbReference>
<feature type="region of interest" description="Disordered" evidence="1">
    <location>
        <begin position="167"/>
        <end position="276"/>
    </location>
</feature>
<feature type="compositionally biased region" description="Low complexity" evidence="1">
    <location>
        <begin position="207"/>
        <end position="217"/>
    </location>
</feature>